<feature type="chain" id="PRO_5032545942" evidence="7">
    <location>
        <begin position="26"/>
        <end position="255"/>
    </location>
</feature>
<organism evidence="8">
    <name type="scientific">Sedimenticola thiotaurini</name>
    <dbReference type="NCBI Taxonomy" id="1543721"/>
    <lineage>
        <taxon>Bacteria</taxon>
        <taxon>Pseudomonadati</taxon>
        <taxon>Pseudomonadota</taxon>
        <taxon>Gammaproteobacteria</taxon>
        <taxon>Chromatiales</taxon>
        <taxon>Sedimenticolaceae</taxon>
        <taxon>Sedimenticola</taxon>
    </lineage>
</organism>
<dbReference type="InterPro" id="IPR005950">
    <property type="entry name" value="ModA"/>
</dbReference>
<evidence type="ECO:0000313" key="8">
    <source>
        <dbReference type="EMBL" id="HEB95159.1"/>
    </source>
</evidence>
<dbReference type="GO" id="GO:0046872">
    <property type="term" value="F:metal ion binding"/>
    <property type="evidence" value="ECO:0007669"/>
    <property type="project" value="UniProtKB-KW"/>
</dbReference>
<dbReference type="InterPro" id="IPR044084">
    <property type="entry name" value="AvModA-like_subst-bd"/>
</dbReference>
<keyword evidence="2 6" id="KW-0500">Molybdenum</keyword>
<dbReference type="Gene3D" id="3.40.190.10">
    <property type="entry name" value="Periplasmic binding protein-like II"/>
    <property type="match status" value="2"/>
</dbReference>
<evidence type="ECO:0000256" key="2">
    <source>
        <dbReference type="ARBA" id="ARBA00022505"/>
    </source>
</evidence>
<dbReference type="CDD" id="cd13539">
    <property type="entry name" value="PBP2_AvModA"/>
    <property type="match status" value="1"/>
</dbReference>
<dbReference type="Pfam" id="PF13531">
    <property type="entry name" value="SBP_bac_11"/>
    <property type="match status" value="1"/>
</dbReference>
<dbReference type="GO" id="GO:1901359">
    <property type="term" value="F:tungstate binding"/>
    <property type="evidence" value="ECO:0007669"/>
    <property type="project" value="UniProtKB-ARBA"/>
</dbReference>
<dbReference type="InterPro" id="IPR050682">
    <property type="entry name" value="ModA/WtpA"/>
</dbReference>
<feature type="signal peptide" evidence="7">
    <location>
        <begin position="1"/>
        <end position="25"/>
    </location>
</feature>
<accession>A0A831RLN2</accession>
<feature type="binding site" evidence="6">
    <location>
        <position position="62"/>
    </location>
    <ligand>
        <name>molybdate</name>
        <dbReference type="ChEBI" id="CHEBI:36264"/>
    </ligand>
</feature>
<dbReference type="EMBL" id="DRKP01000022">
    <property type="protein sequence ID" value="HEB95159.1"/>
    <property type="molecule type" value="Genomic_DNA"/>
</dbReference>
<dbReference type="PIRSF" id="PIRSF004846">
    <property type="entry name" value="ModA"/>
    <property type="match status" value="1"/>
</dbReference>
<dbReference type="FunFam" id="3.40.190.10:FF:000035">
    <property type="entry name" value="Molybdate ABC transporter substrate-binding protein"/>
    <property type="match status" value="1"/>
</dbReference>
<comment type="similarity">
    <text evidence="1">Belongs to the bacterial solute-binding protein ModA family.</text>
</comment>
<protein>
    <submittedName>
        <fullName evidence="8">Molybdate ABC transporter substrate-binding protein</fullName>
    </submittedName>
</protein>
<evidence type="ECO:0000256" key="7">
    <source>
        <dbReference type="SAM" id="SignalP"/>
    </source>
</evidence>
<dbReference type="SUPFAM" id="SSF53850">
    <property type="entry name" value="Periplasmic binding protein-like II"/>
    <property type="match status" value="1"/>
</dbReference>
<dbReference type="Proteomes" id="UP000886251">
    <property type="component" value="Unassembled WGS sequence"/>
</dbReference>
<evidence type="ECO:0000256" key="5">
    <source>
        <dbReference type="ARBA" id="ARBA00062515"/>
    </source>
</evidence>
<comment type="caution">
    <text evidence="8">The sequence shown here is derived from an EMBL/GenBank/DDBJ whole genome shotgun (WGS) entry which is preliminary data.</text>
</comment>
<reference evidence="8" key="1">
    <citation type="journal article" date="2020" name="mSystems">
        <title>Genome- and Community-Level Interaction Insights into Carbon Utilization and Element Cycling Functions of Hydrothermarchaeota in Hydrothermal Sediment.</title>
        <authorList>
            <person name="Zhou Z."/>
            <person name="Liu Y."/>
            <person name="Xu W."/>
            <person name="Pan J."/>
            <person name="Luo Z.H."/>
            <person name="Li M."/>
        </authorList>
    </citation>
    <scope>NUCLEOTIDE SEQUENCE [LARGE SCALE GENOMIC DNA]</scope>
    <source>
        <strain evidence="8">HyVt-443</strain>
    </source>
</reference>
<proteinExistence type="inferred from homology"/>
<dbReference type="AlphaFoldDB" id="A0A831RLN2"/>
<dbReference type="PANTHER" id="PTHR30632:SF14">
    <property type="entry name" value="TUNGSTATE_MOLYBDATE_CHROMATE-BINDING PROTEIN MODA"/>
    <property type="match status" value="1"/>
</dbReference>
<evidence type="ECO:0000256" key="4">
    <source>
        <dbReference type="ARBA" id="ARBA00022729"/>
    </source>
</evidence>
<evidence type="ECO:0000256" key="3">
    <source>
        <dbReference type="ARBA" id="ARBA00022723"/>
    </source>
</evidence>
<dbReference type="PANTHER" id="PTHR30632">
    <property type="entry name" value="MOLYBDATE-BINDING PERIPLASMIC PROTEIN"/>
    <property type="match status" value="1"/>
</dbReference>
<dbReference type="GO" id="GO:0030973">
    <property type="term" value="F:molybdate ion binding"/>
    <property type="evidence" value="ECO:0007669"/>
    <property type="project" value="InterPro"/>
</dbReference>
<gene>
    <name evidence="8" type="primary">modA</name>
    <name evidence="8" type="ORF">ENI96_01850</name>
</gene>
<evidence type="ECO:0000256" key="1">
    <source>
        <dbReference type="ARBA" id="ARBA00009175"/>
    </source>
</evidence>
<evidence type="ECO:0000256" key="6">
    <source>
        <dbReference type="PIRSR" id="PIRSR004846-1"/>
    </source>
</evidence>
<sequence>MTGSRRCCRVAALLLGLVIALPAPGGQIDVAVASNFIAAARVLAERFQEVSGHQVRLIAGATGKHYAQIRHGAPFHLFLAADARRPALLEQAGLVQPDGRFTYAIGRLVLWSPDPGLVDGAGSVLERRGAFRHLAIANPKLAPYGRAARETLQALGLWRSLQGRLVRGENIGQAYQFVRSGTAQLGLVALSQLRADESAPEGSRWLVPERLHAPIEQQAVLLRDTPAARGFLAFMRSDEGRALIRRFGYEVGDAG</sequence>
<comment type="subunit">
    <text evidence="5">The complex is composed of two ATP-binding proteins (ModC), two transmembrane proteins (ModB) and a solute-binding protein (ModA).</text>
</comment>
<dbReference type="GO" id="GO:0015689">
    <property type="term" value="P:molybdate ion transport"/>
    <property type="evidence" value="ECO:0007669"/>
    <property type="project" value="InterPro"/>
</dbReference>
<dbReference type="NCBIfam" id="TIGR01256">
    <property type="entry name" value="modA"/>
    <property type="match status" value="1"/>
</dbReference>
<keyword evidence="3 6" id="KW-0479">Metal-binding</keyword>
<name>A0A831RLN2_9GAMM</name>
<feature type="binding site" evidence="6">
    <location>
        <position position="171"/>
    </location>
    <ligand>
        <name>molybdate</name>
        <dbReference type="ChEBI" id="CHEBI:36264"/>
    </ligand>
</feature>
<keyword evidence="4 7" id="KW-0732">Signal</keyword>